<keyword evidence="3" id="KW-0813">Transport</keyword>
<evidence type="ECO:0000256" key="2">
    <source>
        <dbReference type="ARBA" id="ARBA00011233"/>
    </source>
</evidence>
<dbReference type="SUPFAM" id="SSF56935">
    <property type="entry name" value="Porins"/>
    <property type="match status" value="1"/>
</dbReference>
<keyword evidence="7" id="KW-0406">Ion transport</keyword>
<dbReference type="GO" id="GO:0009279">
    <property type="term" value="C:cell outer membrane"/>
    <property type="evidence" value="ECO:0007669"/>
    <property type="project" value="UniProtKB-SubCell"/>
</dbReference>
<evidence type="ECO:0000256" key="9">
    <source>
        <dbReference type="ARBA" id="ARBA00023136"/>
    </source>
</evidence>
<dbReference type="RefSeq" id="WP_175165208.1">
    <property type="nucleotide sequence ID" value="NZ_CADIKI010000023.1"/>
</dbReference>
<dbReference type="CDD" id="cd00342">
    <property type="entry name" value="gram_neg_porins"/>
    <property type="match status" value="1"/>
</dbReference>
<evidence type="ECO:0000256" key="10">
    <source>
        <dbReference type="ARBA" id="ARBA00023237"/>
    </source>
</evidence>
<dbReference type="InterPro" id="IPR033900">
    <property type="entry name" value="Gram_neg_porin_domain"/>
</dbReference>
<dbReference type="AlphaFoldDB" id="A0A6J5GVD9"/>
<dbReference type="Gene3D" id="2.40.160.10">
    <property type="entry name" value="Porin"/>
    <property type="match status" value="1"/>
</dbReference>
<dbReference type="EMBL" id="CADIKI010000023">
    <property type="protein sequence ID" value="CAB3806449.1"/>
    <property type="molecule type" value="Genomic_DNA"/>
</dbReference>
<feature type="chain" id="PRO_5026784604" evidence="11">
    <location>
        <begin position="23"/>
        <end position="394"/>
    </location>
</feature>
<keyword evidence="10" id="KW-0998">Cell outer membrane</keyword>
<organism evidence="13 14">
    <name type="scientific">Paraburkholderia fynbosensis</name>
    <dbReference type="NCBI Taxonomy" id="1200993"/>
    <lineage>
        <taxon>Bacteria</taxon>
        <taxon>Pseudomonadati</taxon>
        <taxon>Pseudomonadota</taxon>
        <taxon>Betaproteobacteria</taxon>
        <taxon>Burkholderiales</taxon>
        <taxon>Burkholderiaceae</taxon>
        <taxon>Paraburkholderia</taxon>
    </lineage>
</organism>
<dbReference type="PANTHER" id="PTHR34501:SF9">
    <property type="entry name" value="MAJOR OUTER MEMBRANE PROTEIN P.IA"/>
    <property type="match status" value="1"/>
</dbReference>
<keyword evidence="5" id="KW-0812">Transmembrane</keyword>
<dbReference type="InterPro" id="IPR002299">
    <property type="entry name" value="Porin_Neis"/>
</dbReference>
<keyword evidence="6 11" id="KW-0732">Signal</keyword>
<dbReference type="GO" id="GO:0015288">
    <property type="term" value="F:porin activity"/>
    <property type="evidence" value="ECO:0007669"/>
    <property type="project" value="UniProtKB-KW"/>
</dbReference>
<accession>A0A6J5GVD9</accession>
<dbReference type="PANTHER" id="PTHR34501">
    <property type="entry name" value="PROTEIN YDDL-RELATED"/>
    <property type="match status" value="1"/>
</dbReference>
<keyword evidence="8" id="KW-0626">Porin</keyword>
<evidence type="ECO:0000256" key="8">
    <source>
        <dbReference type="ARBA" id="ARBA00023114"/>
    </source>
</evidence>
<name>A0A6J5GVD9_9BURK</name>
<evidence type="ECO:0000256" key="4">
    <source>
        <dbReference type="ARBA" id="ARBA00022452"/>
    </source>
</evidence>
<evidence type="ECO:0000313" key="13">
    <source>
        <dbReference type="EMBL" id="CAB3806449.1"/>
    </source>
</evidence>
<evidence type="ECO:0000256" key="11">
    <source>
        <dbReference type="SAM" id="SignalP"/>
    </source>
</evidence>
<dbReference type="InterPro" id="IPR023614">
    <property type="entry name" value="Porin_dom_sf"/>
</dbReference>
<comment type="subunit">
    <text evidence="2">Homotrimer.</text>
</comment>
<evidence type="ECO:0000259" key="12">
    <source>
        <dbReference type="Pfam" id="PF13609"/>
    </source>
</evidence>
<dbReference type="PRINTS" id="PR00184">
    <property type="entry name" value="NEISSPPORIN"/>
</dbReference>
<dbReference type="PRINTS" id="PR00182">
    <property type="entry name" value="ECOLNEIPORIN"/>
</dbReference>
<evidence type="ECO:0000313" key="14">
    <source>
        <dbReference type="Proteomes" id="UP000494252"/>
    </source>
</evidence>
<keyword evidence="4" id="KW-1134">Transmembrane beta strand</keyword>
<evidence type="ECO:0000256" key="6">
    <source>
        <dbReference type="ARBA" id="ARBA00022729"/>
    </source>
</evidence>
<dbReference type="GO" id="GO:0046930">
    <property type="term" value="C:pore complex"/>
    <property type="evidence" value="ECO:0007669"/>
    <property type="project" value="UniProtKB-KW"/>
</dbReference>
<keyword evidence="14" id="KW-1185">Reference proteome</keyword>
<proteinExistence type="predicted"/>
<dbReference type="Proteomes" id="UP000494252">
    <property type="component" value="Unassembled WGS sequence"/>
</dbReference>
<keyword evidence="9" id="KW-0472">Membrane</keyword>
<sequence>MKRFALSAFSLALLGAAGTAHAESSVTLYGLLDQSIQFVHNATPEGGNLWRMFGGNLQGNRFGLRGAEDLGGGLKAIFTLENGFDINNGRLGQGGRMFGRQAFVGLTGDSWGTVTAGRQFDPVVDMVQPLTGGGYWGSTFATPGDVDNNDNSSRTNSSIKYLSPVFAGFQFAGMYALGGVAGATGSGQTWAAAASYSAGSFDIAAGYIHMDNQASDVLRTGWTSTSDGMFDGGATGLSINNAYRTAKSVGIASVAAQYQIALFTINLSYSNAQYKPDAASAFLTTQKYNVGRVYLGYQLTSATMLGAGYAYTRGTGDASATYNQFSLGADYAVSKRTDFYLVAAYQHARGDQRDTNADGTNGGLGEATASIGSYGNQSNTNSQAIVALGIRHRF</sequence>
<comment type="subcellular location">
    <subcellularLocation>
        <location evidence="1">Cell outer membrane</location>
        <topology evidence="1">Multi-pass membrane protein</topology>
    </subcellularLocation>
</comment>
<evidence type="ECO:0000256" key="7">
    <source>
        <dbReference type="ARBA" id="ARBA00023065"/>
    </source>
</evidence>
<evidence type="ECO:0000256" key="3">
    <source>
        <dbReference type="ARBA" id="ARBA00022448"/>
    </source>
</evidence>
<feature type="domain" description="Porin" evidence="12">
    <location>
        <begin position="12"/>
        <end position="350"/>
    </location>
</feature>
<reference evidence="13 14" key="1">
    <citation type="submission" date="2020-04" db="EMBL/GenBank/DDBJ databases">
        <authorList>
            <person name="De Canck E."/>
        </authorList>
    </citation>
    <scope>NUCLEOTIDE SEQUENCE [LARGE SCALE GENOMIC DNA]</scope>
    <source>
        <strain evidence="13 14">LMG 27177</strain>
    </source>
</reference>
<dbReference type="Pfam" id="PF13609">
    <property type="entry name" value="Porin_4"/>
    <property type="match status" value="1"/>
</dbReference>
<protein>
    <submittedName>
        <fullName evidence="13">Outer membrane porin protein</fullName>
    </submittedName>
</protein>
<evidence type="ECO:0000256" key="1">
    <source>
        <dbReference type="ARBA" id="ARBA00004571"/>
    </source>
</evidence>
<dbReference type="InterPro" id="IPR001702">
    <property type="entry name" value="Porin_Gram-ve"/>
</dbReference>
<feature type="signal peptide" evidence="11">
    <location>
        <begin position="1"/>
        <end position="22"/>
    </location>
</feature>
<gene>
    <name evidence="13" type="ORF">LMG27177_06077</name>
</gene>
<dbReference type="InterPro" id="IPR050298">
    <property type="entry name" value="Gram-neg_bact_OMP"/>
</dbReference>
<evidence type="ECO:0000256" key="5">
    <source>
        <dbReference type="ARBA" id="ARBA00022692"/>
    </source>
</evidence>
<dbReference type="GO" id="GO:0034220">
    <property type="term" value="P:monoatomic ion transmembrane transport"/>
    <property type="evidence" value="ECO:0007669"/>
    <property type="project" value="InterPro"/>
</dbReference>